<organism evidence="3 4">
    <name type="scientific">Aromatoleum petrolei</name>
    <dbReference type="NCBI Taxonomy" id="76116"/>
    <lineage>
        <taxon>Bacteria</taxon>
        <taxon>Pseudomonadati</taxon>
        <taxon>Pseudomonadota</taxon>
        <taxon>Betaproteobacteria</taxon>
        <taxon>Rhodocyclales</taxon>
        <taxon>Rhodocyclaceae</taxon>
        <taxon>Aromatoleum</taxon>
    </lineage>
</organism>
<gene>
    <name evidence="3" type="ORF">GPA26_19420</name>
</gene>
<feature type="domain" description="Bacterial sugar transferase" evidence="2">
    <location>
        <begin position="3"/>
        <end position="196"/>
    </location>
</feature>
<dbReference type="GO" id="GO:0016740">
    <property type="term" value="F:transferase activity"/>
    <property type="evidence" value="ECO:0007669"/>
    <property type="project" value="UniProtKB-KW"/>
</dbReference>
<name>A0ABX1MX15_9RHOO</name>
<evidence type="ECO:0000313" key="4">
    <source>
        <dbReference type="Proteomes" id="UP000652074"/>
    </source>
</evidence>
<comment type="caution">
    <text evidence="3">The sequence shown here is derived from an EMBL/GenBank/DDBJ whole genome shotgun (WGS) entry which is preliminary data.</text>
</comment>
<dbReference type="PANTHER" id="PTHR30576">
    <property type="entry name" value="COLANIC BIOSYNTHESIS UDP-GLUCOSE LIPID CARRIER TRANSFERASE"/>
    <property type="match status" value="1"/>
</dbReference>
<protein>
    <submittedName>
        <fullName evidence="3">Sugar transferase</fullName>
    </submittedName>
</protein>
<proteinExistence type="inferred from homology"/>
<evidence type="ECO:0000259" key="2">
    <source>
        <dbReference type="Pfam" id="PF02397"/>
    </source>
</evidence>
<accession>A0ABX1MX15</accession>
<dbReference type="PANTHER" id="PTHR30576:SF20">
    <property type="entry name" value="QUINOVOSAMINEPHOSPHOTRANSFERAE-RELATED"/>
    <property type="match status" value="1"/>
</dbReference>
<keyword evidence="4" id="KW-1185">Reference proteome</keyword>
<dbReference type="RefSeq" id="WP_169207979.1">
    <property type="nucleotide sequence ID" value="NZ_CP059560.1"/>
</dbReference>
<comment type="similarity">
    <text evidence="1">Belongs to the bacterial sugar transferase family.</text>
</comment>
<sequence>MLKRCFDILSSAFGLVLLSPLLLAIAGWIKLDSAGPVFFRQERVGRFGRTFLIHKFRTMTVNAEAKGPQITIGKDRRVTRAGHFLRKTKLDELPQLIDVLYGRMSIVGPRPEVPRYIAFYPEEVRTKVLSVRPGVTDWASIQFKDENDILARSNSPEDAYVQEILPIKQRYYVEYVANNSFLGDLGIIVATLGAIMKR</sequence>
<dbReference type="Proteomes" id="UP000652074">
    <property type="component" value="Unassembled WGS sequence"/>
</dbReference>
<dbReference type="EMBL" id="WTVR01000047">
    <property type="protein sequence ID" value="NMF90644.1"/>
    <property type="molecule type" value="Genomic_DNA"/>
</dbReference>
<dbReference type="Pfam" id="PF02397">
    <property type="entry name" value="Bac_transf"/>
    <property type="match status" value="1"/>
</dbReference>
<reference evidence="3 4" key="1">
    <citation type="submission" date="2019-12" db="EMBL/GenBank/DDBJ databases">
        <title>Comparative genomics gives insights into the taxonomy of the Azoarcus-Aromatoleum group and reveals separate origins of nif in the plant-associated Azoarcus and non-plant-associated Aromatoleum sub-groups.</title>
        <authorList>
            <person name="Lafos M."/>
            <person name="Maluk M."/>
            <person name="Batista M."/>
            <person name="Junghare M."/>
            <person name="Carmona M."/>
            <person name="Faoro H."/>
            <person name="Cruz L.M."/>
            <person name="Battistoni F."/>
            <person name="De Souza E."/>
            <person name="Pedrosa F."/>
            <person name="Chen W.-M."/>
            <person name="Poole P.S."/>
            <person name="Dixon R.A."/>
            <person name="James E.K."/>
        </authorList>
    </citation>
    <scope>NUCLEOTIDE SEQUENCE [LARGE SCALE GENOMIC DNA]</scope>
    <source>
        <strain evidence="3 4">ToN1</strain>
    </source>
</reference>
<dbReference type="InterPro" id="IPR003362">
    <property type="entry name" value="Bact_transf"/>
</dbReference>
<evidence type="ECO:0000313" key="3">
    <source>
        <dbReference type="EMBL" id="NMF90644.1"/>
    </source>
</evidence>
<evidence type="ECO:0000256" key="1">
    <source>
        <dbReference type="ARBA" id="ARBA00006464"/>
    </source>
</evidence>
<keyword evidence="3" id="KW-0808">Transferase</keyword>